<name>A0A1R4IH71_9MICO</name>
<evidence type="ECO:0000313" key="4">
    <source>
        <dbReference type="Proteomes" id="UP000196320"/>
    </source>
</evidence>
<evidence type="ECO:0000256" key="2">
    <source>
        <dbReference type="SAM" id="Phobius"/>
    </source>
</evidence>
<gene>
    <name evidence="3" type="ORF">FM104_01930</name>
</gene>
<evidence type="ECO:0000256" key="1">
    <source>
        <dbReference type="SAM" id="MobiDB-lite"/>
    </source>
</evidence>
<feature type="transmembrane region" description="Helical" evidence="2">
    <location>
        <begin position="254"/>
        <end position="278"/>
    </location>
</feature>
<keyword evidence="2" id="KW-0812">Transmembrane</keyword>
<proteinExistence type="predicted"/>
<feature type="region of interest" description="Disordered" evidence="1">
    <location>
        <begin position="220"/>
        <end position="241"/>
    </location>
</feature>
<keyword evidence="2" id="KW-1133">Transmembrane helix</keyword>
<dbReference type="InterPro" id="IPR022435">
    <property type="entry name" value="Surface-anchored_actinobac"/>
</dbReference>
<organism evidence="3 4">
    <name type="scientific">Microbacterium esteraromaticum</name>
    <dbReference type="NCBI Taxonomy" id="57043"/>
    <lineage>
        <taxon>Bacteria</taxon>
        <taxon>Bacillati</taxon>
        <taxon>Actinomycetota</taxon>
        <taxon>Actinomycetes</taxon>
        <taxon>Micrococcales</taxon>
        <taxon>Microbacteriaceae</taxon>
        <taxon>Microbacterium</taxon>
    </lineage>
</organism>
<keyword evidence="4" id="KW-1185">Reference proteome</keyword>
<evidence type="ECO:0008006" key="5">
    <source>
        <dbReference type="Google" id="ProtNLM"/>
    </source>
</evidence>
<dbReference type="NCBIfam" id="TIGR03769">
    <property type="entry name" value="P_ac_wall_RPT"/>
    <property type="match status" value="1"/>
</dbReference>
<accession>A0A1R4IH71</accession>
<dbReference type="EMBL" id="FUKO01000007">
    <property type="protein sequence ID" value="SJN18723.1"/>
    <property type="molecule type" value="Genomic_DNA"/>
</dbReference>
<sequence length="294" mass="30533">MSAANGKAVLQLLEDVTGHRVIREAETVLLKVEESAYRGNIPGGTPGAPSGYVLPLTQDPALIWPGWETFSTAGSGYTDVSINVTGVDGPGRVYMYTQGSFGDFRPLLTHGGYSFPGTIREAEPAHTHAQWVFSQKGVYKLTVHAVATNPKTGSSIRTAAHTYVFQVGDVPLGDAFCGLRSADAGTAAVVNAAVHQSTADAVAAAQADAAAQAAAAEAEEKEKRKQTLRTKQTEGEDEDNGVLDAIFGEDVNPAVVGGIVGGGVLIIAGIIGATLWCVRRLRTQAAPVDTTGSS</sequence>
<evidence type="ECO:0000313" key="3">
    <source>
        <dbReference type="EMBL" id="SJN18723.1"/>
    </source>
</evidence>
<dbReference type="AlphaFoldDB" id="A0A1R4IH71"/>
<dbReference type="NCBIfam" id="NF038134">
    <property type="entry name" value="choice_anch_M"/>
    <property type="match status" value="1"/>
</dbReference>
<dbReference type="Proteomes" id="UP000196320">
    <property type="component" value="Unassembled WGS sequence"/>
</dbReference>
<protein>
    <recommendedName>
        <fullName evidence="5">Surface-anchored protein</fullName>
    </recommendedName>
</protein>
<keyword evidence="2" id="KW-0472">Membrane</keyword>
<reference evidence="3 4" key="1">
    <citation type="submission" date="2017-02" db="EMBL/GenBank/DDBJ databases">
        <authorList>
            <person name="Peterson S.W."/>
        </authorList>
    </citation>
    <scope>NUCLEOTIDE SEQUENCE [LARGE SCALE GENOMIC DNA]</scope>
    <source>
        <strain evidence="3 4">B Mb 05.01</strain>
    </source>
</reference>